<dbReference type="EMBL" id="WBVM01000001">
    <property type="protein sequence ID" value="KAB2812427.1"/>
    <property type="molecule type" value="Genomic_DNA"/>
</dbReference>
<dbReference type="RefSeq" id="WP_151579797.1">
    <property type="nucleotide sequence ID" value="NZ_JBIWND010000001.1"/>
</dbReference>
<name>A0A7J5E2Y4_NOCSI</name>
<organism evidence="1 2">
    <name type="scientific">Nocardioides simplex</name>
    <name type="common">Arthrobacter simplex</name>
    <dbReference type="NCBI Taxonomy" id="2045"/>
    <lineage>
        <taxon>Bacteria</taxon>
        <taxon>Bacillati</taxon>
        <taxon>Actinomycetota</taxon>
        <taxon>Actinomycetes</taxon>
        <taxon>Propionibacteriales</taxon>
        <taxon>Nocardioidaceae</taxon>
        <taxon>Pimelobacter</taxon>
    </lineage>
</organism>
<dbReference type="Proteomes" id="UP000449906">
    <property type="component" value="Unassembled WGS sequence"/>
</dbReference>
<sequence length="99" mass="10959">MTPEEVDDFARSLPGCKRKGTTAHPAWYVDDRLVARLVAPDELVVRAGLAEREQLVAAHPDTFGVPPRYEGHRKVQAMLSGDAGAIRAALRAAWELQRR</sequence>
<protein>
    <recommendedName>
        <fullName evidence="3">MmcQ/YjbR family DNA-binding protein</fullName>
    </recommendedName>
</protein>
<accession>A0A7J5E2Y4</accession>
<evidence type="ECO:0000313" key="1">
    <source>
        <dbReference type="EMBL" id="KAB2812427.1"/>
    </source>
</evidence>
<proteinExistence type="predicted"/>
<evidence type="ECO:0000313" key="2">
    <source>
        <dbReference type="Proteomes" id="UP000449906"/>
    </source>
</evidence>
<dbReference type="AlphaFoldDB" id="A0A7J5E2Y4"/>
<gene>
    <name evidence="1" type="ORF">F9L07_11690</name>
</gene>
<evidence type="ECO:0008006" key="3">
    <source>
        <dbReference type="Google" id="ProtNLM"/>
    </source>
</evidence>
<reference evidence="1 2" key="1">
    <citation type="submission" date="2019-09" db="EMBL/GenBank/DDBJ databases">
        <title>Pimelobacter sp. isolated from Paulinella.</title>
        <authorList>
            <person name="Jeong S.E."/>
        </authorList>
    </citation>
    <scope>NUCLEOTIDE SEQUENCE [LARGE SCALE GENOMIC DNA]</scope>
    <source>
        <strain evidence="1 2">Pch-N</strain>
    </source>
</reference>
<comment type="caution">
    <text evidence="1">The sequence shown here is derived from an EMBL/GenBank/DDBJ whole genome shotgun (WGS) entry which is preliminary data.</text>
</comment>